<dbReference type="AlphaFoldDB" id="A0A2W5PM74"/>
<gene>
    <name evidence="2" type="ORF">DI551_06560</name>
</gene>
<evidence type="ECO:0000313" key="3">
    <source>
        <dbReference type="Proteomes" id="UP000249417"/>
    </source>
</evidence>
<feature type="transmembrane region" description="Helical" evidence="1">
    <location>
        <begin position="20"/>
        <end position="40"/>
    </location>
</feature>
<reference evidence="2 3" key="1">
    <citation type="submission" date="2017-08" db="EMBL/GenBank/DDBJ databases">
        <title>Infants hospitalized years apart are colonized by the same room-sourced microbial strains.</title>
        <authorList>
            <person name="Brooks B."/>
            <person name="Olm M.R."/>
            <person name="Firek B.A."/>
            <person name="Baker R."/>
            <person name="Thomas B.C."/>
            <person name="Morowitz M.J."/>
            <person name="Banfield J.F."/>
        </authorList>
    </citation>
    <scope>NUCLEOTIDE SEQUENCE [LARGE SCALE GENOMIC DNA]</scope>
    <source>
        <strain evidence="2">S2_005_002_R2_29</strain>
    </source>
</reference>
<organism evidence="2 3">
    <name type="scientific">Micavibrio aeruginosavorus</name>
    <dbReference type="NCBI Taxonomy" id="349221"/>
    <lineage>
        <taxon>Bacteria</taxon>
        <taxon>Pseudomonadati</taxon>
        <taxon>Bdellovibrionota</taxon>
        <taxon>Bdellovibrionia</taxon>
        <taxon>Bdellovibrionales</taxon>
        <taxon>Pseudobdellovibrionaceae</taxon>
        <taxon>Micavibrio</taxon>
    </lineage>
</organism>
<evidence type="ECO:0000256" key="1">
    <source>
        <dbReference type="SAM" id="Phobius"/>
    </source>
</evidence>
<protein>
    <submittedName>
        <fullName evidence="2">Uncharacterized protein</fullName>
    </submittedName>
</protein>
<sequence length="123" mass="12948">MAVSATALTLLANKWLSLPTPAAIASGAGVLGVSSLYFAAKHGEIKARFVAASAALALATGVTVETQKPFFDRMVDEITPDTLAERLTKLQQQCDLALGTSKQDIRDKKGQLHVNIPCPGLKS</sequence>
<proteinExistence type="predicted"/>
<dbReference type="EMBL" id="QFQB01000040">
    <property type="protein sequence ID" value="PZQ45737.1"/>
    <property type="molecule type" value="Genomic_DNA"/>
</dbReference>
<dbReference type="Proteomes" id="UP000249417">
    <property type="component" value="Unassembled WGS sequence"/>
</dbReference>
<keyword evidence="1" id="KW-0472">Membrane</keyword>
<keyword evidence="1" id="KW-1133">Transmembrane helix</keyword>
<evidence type="ECO:0000313" key="2">
    <source>
        <dbReference type="EMBL" id="PZQ45737.1"/>
    </source>
</evidence>
<name>A0A2W5PM74_9BACT</name>
<keyword evidence="1" id="KW-0812">Transmembrane</keyword>
<accession>A0A2W5PM74</accession>
<comment type="caution">
    <text evidence="2">The sequence shown here is derived from an EMBL/GenBank/DDBJ whole genome shotgun (WGS) entry which is preliminary data.</text>
</comment>